<proteinExistence type="predicted"/>
<keyword evidence="2" id="KW-1185">Reference proteome</keyword>
<reference evidence="1" key="1">
    <citation type="submission" date="2021-06" db="EMBL/GenBank/DDBJ databases">
        <title>Comparative genomics, transcriptomics and evolutionary studies reveal genomic signatures of adaptation to plant cell wall in hemibiotrophic fungi.</title>
        <authorList>
            <consortium name="DOE Joint Genome Institute"/>
            <person name="Baroncelli R."/>
            <person name="Diaz J.F."/>
            <person name="Benocci T."/>
            <person name="Peng M."/>
            <person name="Battaglia E."/>
            <person name="Haridas S."/>
            <person name="Andreopoulos W."/>
            <person name="Labutti K."/>
            <person name="Pangilinan J."/>
            <person name="Floch G.L."/>
            <person name="Makela M.R."/>
            <person name="Henrissat B."/>
            <person name="Grigoriev I.V."/>
            <person name="Crouch J.A."/>
            <person name="De Vries R.P."/>
            <person name="Sukno S.A."/>
            <person name="Thon M.R."/>
        </authorList>
    </citation>
    <scope>NUCLEOTIDE SEQUENCE</scope>
    <source>
        <strain evidence="1">MAFF235873</strain>
    </source>
</reference>
<protein>
    <submittedName>
        <fullName evidence="1">Uncharacterized protein</fullName>
    </submittedName>
</protein>
<comment type="caution">
    <text evidence="1">The sequence shown here is derived from an EMBL/GenBank/DDBJ whole genome shotgun (WGS) entry which is preliminary data.</text>
</comment>
<evidence type="ECO:0000313" key="1">
    <source>
        <dbReference type="EMBL" id="KAK2023513.1"/>
    </source>
</evidence>
<organism evidence="1 2">
    <name type="scientific">Colletotrichum zoysiae</name>
    <dbReference type="NCBI Taxonomy" id="1216348"/>
    <lineage>
        <taxon>Eukaryota</taxon>
        <taxon>Fungi</taxon>
        <taxon>Dikarya</taxon>
        <taxon>Ascomycota</taxon>
        <taxon>Pezizomycotina</taxon>
        <taxon>Sordariomycetes</taxon>
        <taxon>Hypocreomycetidae</taxon>
        <taxon>Glomerellales</taxon>
        <taxon>Glomerellaceae</taxon>
        <taxon>Colletotrichum</taxon>
        <taxon>Colletotrichum graminicola species complex</taxon>
    </lineage>
</organism>
<dbReference type="EMBL" id="MU842997">
    <property type="protein sequence ID" value="KAK2023513.1"/>
    <property type="molecule type" value="Genomic_DNA"/>
</dbReference>
<evidence type="ECO:0000313" key="2">
    <source>
        <dbReference type="Proteomes" id="UP001232148"/>
    </source>
</evidence>
<dbReference type="AlphaFoldDB" id="A0AAD9H7C4"/>
<dbReference type="Proteomes" id="UP001232148">
    <property type="component" value="Unassembled WGS sequence"/>
</dbReference>
<gene>
    <name evidence="1" type="ORF">LX32DRAFT_141975</name>
</gene>
<accession>A0AAD9H7C4</accession>
<name>A0AAD9H7C4_9PEZI</name>
<sequence length="139" mass="15638">MRNDRDGHWLIINGLACSPVSYLSHWVFHPSTTLPSFTHARRYSTPCRFSLTEINHLHRDPPGFHAISLRLPVFSLGLGRQPCSSEPRVELSPSPRVADLHCSAAPVHVHSPTHPTMTNLRLVTPRLTRSQATNAPRQR</sequence>